<evidence type="ECO:0000259" key="14">
    <source>
        <dbReference type="PROSITE" id="PS50157"/>
    </source>
</evidence>
<evidence type="ECO:0000256" key="6">
    <source>
        <dbReference type="ARBA" id="ARBA00022771"/>
    </source>
</evidence>
<dbReference type="FunFam" id="3.30.160.60:FF:000135">
    <property type="entry name" value="Zinc finger protein 358"/>
    <property type="match status" value="1"/>
</dbReference>
<dbReference type="OrthoDB" id="2687452at2759"/>
<keyword evidence="8" id="KW-0805">Transcription regulation</keyword>
<dbReference type="Xenbase" id="XB-GENE-29084383">
    <property type="gene designation" value="LOC100498654"/>
</dbReference>
<dbReference type="PANTHER" id="PTHR23234:SF8">
    <property type="entry name" value="C2H2-TYPE DOMAIN-CONTAINING PROTEIN"/>
    <property type="match status" value="1"/>
</dbReference>
<feature type="domain" description="C2H2-type" evidence="14">
    <location>
        <begin position="532"/>
        <end position="559"/>
    </location>
</feature>
<dbReference type="GO" id="GO:0000977">
    <property type="term" value="F:RNA polymerase II transcription regulatory region sequence-specific DNA binding"/>
    <property type="evidence" value="ECO:0000318"/>
    <property type="project" value="GO_Central"/>
</dbReference>
<evidence type="ECO:0000256" key="12">
    <source>
        <dbReference type="PROSITE-ProRule" id="PRU00042"/>
    </source>
</evidence>
<evidence type="ECO:0000256" key="2">
    <source>
        <dbReference type="ARBA" id="ARBA00004123"/>
    </source>
</evidence>
<dbReference type="AGR" id="Xenbase:XB-GENE-29084383"/>
<evidence type="ECO:0000256" key="9">
    <source>
        <dbReference type="ARBA" id="ARBA00023125"/>
    </source>
</evidence>
<dbReference type="Ensembl" id="ENSXETT00000105175">
    <property type="protein sequence ID" value="ENSXETP00000111388"/>
    <property type="gene ID" value="ENSXETG00000045206"/>
</dbReference>
<evidence type="ECO:0000313" key="21">
    <source>
        <dbReference type="Xenbase" id="XB-GENE-29084383"/>
    </source>
</evidence>
<keyword evidence="16" id="KW-1185">Reference proteome</keyword>
<dbReference type="FunFam" id="3.30.160.60:FF:000759">
    <property type="entry name" value="zinc finger protein 16"/>
    <property type="match status" value="1"/>
</dbReference>
<evidence type="ECO:0000313" key="15">
    <source>
        <dbReference type="Ensembl" id="ENSXETP00000111388"/>
    </source>
</evidence>
<dbReference type="RefSeq" id="XP_031752140.1">
    <property type="nucleotide sequence ID" value="XM_031896280.1"/>
</dbReference>
<dbReference type="GO" id="GO:0006357">
    <property type="term" value="P:regulation of transcription by RNA polymerase II"/>
    <property type="evidence" value="ECO:0000318"/>
    <property type="project" value="GO_Central"/>
</dbReference>
<dbReference type="FunFam" id="3.30.160.60:FF:000029">
    <property type="entry name" value="GLI family zinc finger 4"/>
    <property type="match status" value="1"/>
</dbReference>
<dbReference type="FunFam" id="3.30.160.60:FF:000189">
    <property type="entry name" value="zinc finger protein 133 isoform X1"/>
    <property type="match status" value="1"/>
</dbReference>
<feature type="domain" description="C2H2-type" evidence="14">
    <location>
        <begin position="560"/>
        <end position="584"/>
    </location>
</feature>
<dbReference type="AlphaFoldDB" id="A0A803JTU1"/>
<evidence type="ECO:0000256" key="13">
    <source>
        <dbReference type="SAM" id="MobiDB-lite"/>
    </source>
</evidence>
<organism evidence="15">
    <name type="scientific">Xenopus tropicalis</name>
    <name type="common">Western clawed frog</name>
    <name type="synonym">Silurana tropicalis</name>
    <dbReference type="NCBI Taxonomy" id="8364"/>
    <lineage>
        <taxon>Eukaryota</taxon>
        <taxon>Metazoa</taxon>
        <taxon>Chordata</taxon>
        <taxon>Craniata</taxon>
        <taxon>Vertebrata</taxon>
        <taxon>Euteleostomi</taxon>
        <taxon>Amphibia</taxon>
        <taxon>Batrachia</taxon>
        <taxon>Anura</taxon>
        <taxon>Pipoidea</taxon>
        <taxon>Pipidae</taxon>
        <taxon>Xenopodinae</taxon>
        <taxon>Xenopus</taxon>
        <taxon>Silurana</taxon>
    </lineage>
</organism>
<evidence type="ECO:0000256" key="7">
    <source>
        <dbReference type="ARBA" id="ARBA00022833"/>
    </source>
</evidence>
<dbReference type="Proteomes" id="UP000008143">
    <property type="component" value="Chromosome 2"/>
</dbReference>
<comment type="similarity">
    <text evidence="3">Belongs to the krueppel C2H2-type zinc-finger protein family.</text>
</comment>
<dbReference type="PROSITE" id="PS50157">
    <property type="entry name" value="ZINC_FINGER_C2H2_2"/>
    <property type="match status" value="7"/>
</dbReference>
<reference evidence="15" key="1">
    <citation type="journal article" date="2010" name="Science">
        <title>The genome of the Western clawed frog Xenopus tropicalis.</title>
        <authorList>
            <person name="Hellsten U."/>
            <person name="Harland R.M."/>
            <person name="Gilchrist M.J."/>
            <person name="Hendrix D."/>
            <person name="Jurka J."/>
            <person name="Kapitonov V."/>
            <person name="Ovcharenko I."/>
            <person name="Putnam N.H."/>
            <person name="Shu S."/>
            <person name="Taher L."/>
            <person name="Blitz I.L."/>
            <person name="Blumberg B."/>
            <person name="Dichmann D.S."/>
            <person name="Dubchak I."/>
            <person name="Amaya E."/>
            <person name="Detter J.C."/>
            <person name="Fletcher R."/>
            <person name="Gerhard D.S."/>
            <person name="Goodstein D."/>
            <person name="Graves T."/>
            <person name="Grigoriev I.V."/>
            <person name="Grimwood J."/>
            <person name="Kawashima T."/>
            <person name="Lindquist E."/>
            <person name="Lucas S.M."/>
            <person name="Mead P.E."/>
            <person name="Mitros T."/>
            <person name="Ogino H."/>
            <person name="Ohta Y."/>
            <person name="Poliakov A.V."/>
            <person name="Pollet N."/>
            <person name="Robert J."/>
            <person name="Salamov A."/>
            <person name="Sater A.K."/>
            <person name="Schmutz J."/>
            <person name="Terry A."/>
            <person name="Vize P.D."/>
            <person name="Warren W.C."/>
            <person name="Wells D."/>
            <person name="Wills A."/>
            <person name="Wilson R.K."/>
            <person name="Zimmerman L.B."/>
            <person name="Zorn A.M."/>
            <person name="Grainger R."/>
            <person name="Grammer T."/>
            <person name="Khokha M.K."/>
            <person name="Richardson P.M."/>
            <person name="Rokhsar D.S."/>
        </authorList>
    </citation>
    <scope>NUCLEOTIDE SEQUENCE [LARGE SCALE GENOMIC DNA]</scope>
    <source>
        <strain evidence="15">Nigerian</strain>
    </source>
</reference>
<feature type="domain" description="C2H2-type" evidence="14">
    <location>
        <begin position="476"/>
        <end position="503"/>
    </location>
</feature>
<keyword evidence="4" id="KW-0479">Metal-binding</keyword>
<feature type="domain" description="C2H2-type" evidence="14">
    <location>
        <begin position="422"/>
        <end position="449"/>
    </location>
</feature>
<dbReference type="PANTHER" id="PTHR23234">
    <property type="entry name" value="ZNF44 PROTEIN"/>
    <property type="match status" value="1"/>
</dbReference>
<dbReference type="InterPro" id="IPR036236">
    <property type="entry name" value="Znf_C2H2_sf"/>
</dbReference>
<dbReference type="RefSeq" id="XP_031752139.1">
    <property type="nucleotide sequence ID" value="XM_031896279.1"/>
</dbReference>
<dbReference type="InterPro" id="IPR013087">
    <property type="entry name" value="Znf_C2H2_type"/>
</dbReference>
<dbReference type="GO" id="GO:0008270">
    <property type="term" value="F:zinc ion binding"/>
    <property type="evidence" value="ECO:0007669"/>
    <property type="project" value="UniProtKB-KW"/>
</dbReference>
<comment type="subcellular location">
    <subcellularLocation>
        <location evidence="2">Nucleus</location>
    </subcellularLocation>
</comment>
<evidence type="ECO:0000313" key="17">
    <source>
        <dbReference type="RefSeq" id="XP_002943482.2"/>
    </source>
</evidence>
<dbReference type="Gene3D" id="3.30.160.60">
    <property type="entry name" value="Classic Zinc Finger"/>
    <property type="match status" value="7"/>
</dbReference>
<keyword evidence="5" id="KW-0677">Repeat</keyword>
<evidence type="ECO:0000256" key="11">
    <source>
        <dbReference type="ARBA" id="ARBA00023242"/>
    </source>
</evidence>
<dbReference type="GO" id="GO:0000981">
    <property type="term" value="F:DNA-binding transcription factor activity, RNA polymerase II-specific"/>
    <property type="evidence" value="ECO:0000318"/>
    <property type="project" value="GO_Central"/>
</dbReference>
<dbReference type="FunFam" id="3.30.160.60:FF:000812">
    <property type="entry name" value="zinc finger protein 23 isoform X2"/>
    <property type="match status" value="1"/>
</dbReference>
<evidence type="ECO:0000256" key="1">
    <source>
        <dbReference type="ARBA" id="ARBA00003767"/>
    </source>
</evidence>
<dbReference type="SMART" id="SM00355">
    <property type="entry name" value="ZnF_C2H2"/>
    <property type="match status" value="7"/>
</dbReference>
<dbReference type="GO" id="GO:0005634">
    <property type="term" value="C:nucleus"/>
    <property type="evidence" value="ECO:0000318"/>
    <property type="project" value="GO_Central"/>
</dbReference>
<keyword evidence="11" id="KW-0539">Nucleus</keyword>
<dbReference type="Pfam" id="PF00096">
    <property type="entry name" value="zf-C2H2"/>
    <property type="match status" value="7"/>
</dbReference>
<keyword evidence="10" id="KW-0804">Transcription</keyword>
<keyword evidence="6 12" id="KW-0863">Zinc-finger</keyword>
<protein>
    <submittedName>
        <fullName evidence="15 17">Zinc finger protein 343</fullName>
    </submittedName>
</protein>
<evidence type="ECO:0000313" key="16">
    <source>
        <dbReference type="Proteomes" id="UP000008143"/>
    </source>
</evidence>
<gene>
    <name evidence="15 17 18 19 20 21" type="primary">LOC100498654</name>
</gene>
<feature type="domain" description="C2H2-type" evidence="14">
    <location>
        <begin position="504"/>
        <end position="531"/>
    </location>
</feature>
<evidence type="ECO:0000256" key="8">
    <source>
        <dbReference type="ARBA" id="ARBA00023015"/>
    </source>
</evidence>
<feature type="domain" description="C2H2-type" evidence="14">
    <location>
        <begin position="450"/>
        <end position="477"/>
    </location>
</feature>
<reference evidence="15" key="2">
    <citation type="submission" date="2021-03" db="UniProtKB">
        <authorList>
            <consortium name="Ensembl"/>
        </authorList>
    </citation>
    <scope>IDENTIFICATION</scope>
</reference>
<sequence length="584" mass="65611">MIAMDTKRVAEKILNLTLETIFFLTGEDYIVVKKQREPNRESAGTCIAEGPCPVRNPLPKPPPNSHIHDGNILALTHTIVHLLTGEVLNRCKDVSFGLSVEEQEQQHRMESRQNPLPLGRDTLNPEITRNERIPEIVRDYTDPPERRLLPAPPAGESGDKISPLTTPGDLYVQEPLGEENRVTQEYQVKQEDESFPLQCNYKEIIPTQISTGQCSVNVELLGDKYEGEHLNPAEDKLQPITGESSDRISPLTTPGGLYVPESLGEENRATREYQVKQEDETFSLQCNYKEIIPTQIGTGGAASWGIPRGEHCSASEFPIVNDQSANVFSENSATGRTSEPVRLTNNNYSFHEELRFPEPPRHPLGTEYSPLLFNVQEADYAQKRPESGGRAREKPYVCSKCGKGFAHKSTLIKHQSFHMGDFTCSQCGKRFNWKSNLLVHERSHAGQKPFTCSECGKCFAHKSTLVKHQLFHMGAFTCSECGKGFSQKSNLLAHQRRHTGHKPYSCFECGRSFSQNSSLVTHQRIHTGEKPFSCSECGKCYTQHASLLVHHRTHTGEKPYVCSDCGKAFNQMAHLVKHQRSHKH</sequence>
<keyword evidence="9" id="KW-0238">DNA-binding</keyword>
<dbReference type="PROSITE" id="PS00028">
    <property type="entry name" value="ZINC_FINGER_C2H2_1"/>
    <property type="match status" value="7"/>
</dbReference>
<feature type="region of interest" description="Disordered" evidence="13">
    <location>
        <begin position="235"/>
        <end position="257"/>
    </location>
</feature>
<feature type="region of interest" description="Disordered" evidence="13">
    <location>
        <begin position="143"/>
        <end position="167"/>
    </location>
</feature>
<dbReference type="RefSeq" id="XP_002943482.2">
    <property type="nucleotide sequence ID" value="XM_002943436.5"/>
</dbReference>
<keyword evidence="7" id="KW-0862">Zinc</keyword>
<evidence type="ECO:0000256" key="3">
    <source>
        <dbReference type="ARBA" id="ARBA00006991"/>
    </source>
</evidence>
<evidence type="ECO:0000313" key="20">
    <source>
        <dbReference type="RefSeq" id="XP_031752141.1"/>
    </source>
</evidence>
<comment type="function">
    <text evidence="1">May be involved in transcriptional regulation.</text>
</comment>
<evidence type="ECO:0000313" key="19">
    <source>
        <dbReference type="RefSeq" id="XP_031752140.1"/>
    </source>
</evidence>
<dbReference type="RefSeq" id="XP_031752141.1">
    <property type="nucleotide sequence ID" value="XM_031896281.1"/>
</dbReference>
<dbReference type="GeneID" id="100498654"/>
<name>A0A803JTU1_XENTR</name>
<dbReference type="FunFam" id="3.30.160.60:FF:001734">
    <property type="entry name" value="Zinc finger protein, putative"/>
    <property type="match status" value="1"/>
</dbReference>
<proteinExistence type="inferred from homology"/>
<evidence type="ECO:0000256" key="10">
    <source>
        <dbReference type="ARBA" id="ARBA00023163"/>
    </source>
</evidence>
<feature type="domain" description="C2H2-type" evidence="14">
    <location>
        <begin position="396"/>
        <end position="423"/>
    </location>
</feature>
<evidence type="ECO:0000313" key="18">
    <source>
        <dbReference type="RefSeq" id="XP_031752139.1"/>
    </source>
</evidence>
<dbReference type="FunFam" id="3.30.160.60:FF:002343">
    <property type="entry name" value="Zinc finger protein 33A"/>
    <property type="match status" value="1"/>
</dbReference>
<dbReference type="InterPro" id="IPR050758">
    <property type="entry name" value="Znf_C2H2-type"/>
</dbReference>
<dbReference type="OMA" id="TIPECEM"/>
<dbReference type="KEGG" id="xtr:100498654"/>
<reference evidence="17 18" key="3">
    <citation type="submission" date="2025-04" db="UniProtKB">
        <authorList>
            <consortium name="RefSeq"/>
        </authorList>
    </citation>
    <scope>IDENTIFICATION</scope>
    <source>
        <strain evidence="17 18">Nigerian</strain>
        <tissue evidence="17 18">Liver and blood</tissue>
    </source>
</reference>
<evidence type="ECO:0000256" key="5">
    <source>
        <dbReference type="ARBA" id="ARBA00022737"/>
    </source>
</evidence>
<dbReference type="SUPFAM" id="SSF57667">
    <property type="entry name" value="beta-beta-alpha zinc fingers"/>
    <property type="match status" value="4"/>
</dbReference>
<accession>A0A803JTU1</accession>
<dbReference type="GeneTree" id="ENSGT00940000154715"/>
<evidence type="ECO:0000256" key="4">
    <source>
        <dbReference type="ARBA" id="ARBA00022723"/>
    </source>
</evidence>